<accession>A0A2P5Z7Z9</accession>
<name>A0A2P5Z7Z9_9XANT</name>
<organism evidence="3 4">
    <name type="scientific">Xanthomonas sacchari</name>
    <dbReference type="NCBI Taxonomy" id="56458"/>
    <lineage>
        <taxon>Bacteria</taxon>
        <taxon>Pseudomonadati</taxon>
        <taxon>Pseudomonadota</taxon>
        <taxon>Gammaproteobacteria</taxon>
        <taxon>Lysobacterales</taxon>
        <taxon>Lysobacteraceae</taxon>
        <taxon>Xanthomonas</taxon>
    </lineage>
</organism>
<keyword evidence="1" id="KW-0812">Transmembrane</keyword>
<dbReference type="Proteomes" id="UP000247346">
    <property type="component" value="Unassembled WGS sequence"/>
</dbReference>
<dbReference type="GeneID" id="93878272"/>
<dbReference type="PANTHER" id="PTHR33525:SF6">
    <property type="entry name" value="HDOD DOMAIN-CONTAINING PROTEIN"/>
    <property type="match status" value="1"/>
</dbReference>
<keyword evidence="1" id="KW-1133">Transmembrane helix</keyword>
<feature type="transmembrane region" description="Helical" evidence="1">
    <location>
        <begin position="6"/>
        <end position="27"/>
    </location>
</feature>
<evidence type="ECO:0000313" key="3">
    <source>
        <dbReference type="EMBL" id="PPU84626.1"/>
    </source>
</evidence>
<keyword evidence="1" id="KW-0472">Membrane</keyword>
<comment type="caution">
    <text evidence="3">The sequence shown here is derived from an EMBL/GenBank/DDBJ whole genome shotgun (WGS) entry which is preliminary data.</text>
</comment>
<dbReference type="Gene3D" id="1.10.3210.10">
    <property type="entry name" value="Hypothetical protein af1432"/>
    <property type="match status" value="1"/>
</dbReference>
<evidence type="ECO:0000313" key="4">
    <source>
        <dbReference type="Proteomes" id="UP000247346"/>
    </source>
</evidence>
<dbReference type="AlphaFoldDB" id="A0A2P5Z7Z9"/>
<dbReference type="Pfam" id="PF08668">
    <property type="entry name" value="HDOD"/>
    <property type="match status" value="1"/>
</dbReference>
<dbReference type="InterPro" id="IPR013976">
    <property type="entry name" value="HDOD"/>
</dbReference>
<dbReference type="EMBL" id="MDEK01000002">
    <property type="protein sequence ID" value="PPU84626.1"/>
    <property type="molecule type" value="Genomic_DNA"/>
</dbReference>
<dbReference type="STRING" id="56458.SB85_06405"/>
<evidence type="ECO:0000259" key="2">
    <source>
        <dbReference type="PROSITE" id="PS51833"/>
    </source>
</evidence>
<dbReference type="OrthoDB" id="8770724at2"/>
<dbReference type="RefSeq" id="WP_010342306.1">
    <property type="nucleotide sequence ID" value="NZ_CP132343.1"/>
</dbReference>
<gene>
    <name evidence="3" type="ORF">XsacCFBP4641_02185</name>
</gene>
<feature type="domain" description="HDOD" evidence="2">
    <location>
        <begin position="133"/>
        <end position="322"/>
    </location>
</feature>
<dbReference type="PANTHER" id="PTHR33525">
    <property type="match status" value="1"/>
</dbReference>
<dbReference type="SUPFAM" id="SSF109604">
    <property type="entry name" value="HD-domain/PDEase-like"/>
    <property type="match status" value="1"/>
</dbReference>
<proteinExistence type="predicted"/>
<sequence length="352" mass="36813">MTTIVPIMWIAISAGVLVLGAGLWWWLRRGEGDAAEAPQARVGADDAGLPDTPAASARTAPAAPVDAAEQGVDPFADPALLDLEPVPDAAILARLCELAFAGRPVTASAAVAPAVMADAAAVLARIDAHPRYTPRRPHLLPQLTRAINDPAAGAHAIATILGQDPALAGNLLRIANSVVYRRHPEPIENLERAVALLGTEGLRQIVLAALLQPVIVDDGSVFGRCAAVLWEHTLLSAHAASQVPDREDANAAQLLALLCGLGAVSVVQVLRDVHARHAEAAPTPAAMTEMLEAWSAHCAKAISADWGLSPRVQRALEEQSGDADVATMSPLGLALRRHRAAAAAQLAVRYRR</sequence>
<evidence type="ECO:0000256" key="1">
    <source>
        <dbReference type="SAM" id="Phobius"/>
    </source>
</evidence>
<protein>
    <submittedName>
        <fullName evidence="3">HDOD domain-containing protein</fullName>
    </submittedName>
</protein>
<dbReference type="PROSITE" id="PS51833">
    <property type="entry name" value="HDOD"/>
    <property type="match status" value="1"/>
</dbReference>
<reference evidence="3 4" key="1">
    <citation type="submission" date="2016-08" db="EMBL/GenBank/DDBJ databases">
        <authorList>
            <person name="Seilhamer J.J."/>
        </authorList>
    </citation>
    <scope>NUCLEOTIDE SEQUENCE [LARGE SCALE GENOMIC DNA]</scope>
    <source>
        <strain evidence="3 4">CFBP4641</strain>
    </source>
</reference>
<dbReference type="InterPro" id="IPR052340">
    <property type="entry name" value="RNase_Y/CdgJ"/>
</dbReference>